<accession>A0AAE1UIQ3</accession>
<dbReference type="Proteomes" id="UP001292094">
    <property type="component" value="Unassembled WGS sequence"/>
</dbReference>
<name>A0AAE1UIQ3_9EUCA</name>
<reference evidence="1" key="1">
    <citation type="submission" date="2023-11" db="EMBL/GenBank/DDBJ databases">
        <title>Genome assemblies of two species of porcelain crab, Petrolisthes cinctipes and Petrolisthes manimaculis (Anomura: Porcellanidae).</title>
        <authorList>
            <person name="Angst P."/>
        </authorList>
    </citation>
    <scope>NUCLEOTIDE SEQUENCE</scope>
    <source>
        <strain evidence="1">PB745_02</strain>
        <tissue evidence="1">Gill</tissue>
    </source>
</reference>
<comment type="caution">
    <text evidence="1">The sequence shown here is derived from an EMBL/GenBank/DDBJ whole genome shotgun (WGS) entry which is preliminary data.</text>
</comment>
<evidence type="ECO:0000313" key="1">
    <source>
        <dbReference type="EMBL" id="KAK4320495.1"/>
    </source>
</evidence>
<protein>
    <submittedName>
        <fullName evidence="1">Uncharacterized protein</fullName>
    </submittedName>
</protein>
<evidence type="ECO:0000313" key="2">
    <source>
        <dbReference type="Proteomes" id="UP001292094"/>
    </source>
</evidence>
<keyword evidence="2" id="KW-1185">Reference proteome</keyword>
<organism evidence="1 2">
    <name type="scientific">Petrolisthes manimaculis</name>
    <dbReference type="NCBI Taxonomy" id="1843537"/>
    <lineage>
        <taxon>Eukaryota</taxon>
        <taxon>Metazoa</taxon>
        <taxon>Ecdysozoa</taxon>
        <taxon>Arthropoda</taxon>
        <taxon>Crustacea</taxon>
        <taxon>Multicrustacea</taxon>
        <taxon>Malacostraca</taxon>
        <taxon>Eumalacostraca</taxon>
        <taxon>Eucarida</taxon>
        <taxon>Decapoda</taxon>
        <taxon>Pleocyemata</taxon>
        <taxon>Anomura</taxon>
        <taxon>Galatheoidea</taxon>
        <taxon>Porcellanidae</taxon>
        <taxon>Petrolisthes</taxon>
    </lineage>
</organism>
<dbReference type="AlphaFoldDB" id="A0AAE1UIQ3"/>
<gene>
    <name evidence="1" type="ORF">Pmani_008660</name>
</gene>
<sequence length="82" mass="9413">MNFMNRSRVDSLATLRRTGVGEDEDWWVQQHGSGGPLWFLLTRFLKDEYNFYLTSGPLNSVFHLASDFVKITVPPLLSYSEG</sequence>
<dbReference type="EMBL" id="JAWZYT010000665">
    <property type="protein sequence ID" value="KAK4320495.1"/>
    <property type="molecule type" value="Genomic_DNA"/>
</dbReference>
<proteinExistence type="predicted"/>